<reference evidence="1 2" key="1">
    <citation type="submission" date="2020-09" db="EMBL/GenBank/DDBJ databases">
        <title>Pseudoxanthomonas sp. CAU 1598 isolated from sand of Yaerae Beach.</title>
        <authorList>
            <person name="Kim W."/>
        </authorList>
    </citation>
    <scope>NUCLEOTIDE SEQUENCE [LARGE SCALE GENOMIC DNA]</scope>
    <source>
        <strain evidence="1 2">CAU 1598</strain>
    </source>
</reference>
<sequence length="260" mass="28841">MSHEIIPIGDNFWNVRGRFRLGGVVDIGTHCSLIRRQNGKFLFLDAYTLTDSQAEHVDALTGGRNRIEAVLNLHPFHTVHVTAMHQRYPKAKLYGTQRHVEKLPELPWQTLRTEDARLHKKFASDLEFSVPKGVDFVSANENVHFSSVLALHTATQTIHVDDTLIYARLPLPIRLLGAPDLLSFHPTLGTALSTQAGAAQAFSSWAKALAKDWKHARNLCAAHTSVLAAADNRGDSIAQRIKKALSNVSGTLHAHKRKYG</sequence>
<dbReference type="RefSeq" id="WP_192028727.1">
    <property type="nucleotide sequence ID" value="NZ_JACYTR010000008.1"/>
</dbReference>
<dbReference type="InterPro" id="IPR036866">
    <property type="entry name" value="RibonucZ/Hydroxyglut_hydro"/>
</dbReference>
<dbReference type="SUPFAM" id="SSF56281">
    <property type="entry name" value="Metallo-hydrolase/oxidoreductase"/>
    <property type="match status" value="1"/>
</dbReference>
<comment type="caution">
    <text evidence="1">The sequence shown here is derived from an EMBL/GenBank/DDBJ whole genome shotgun (WGS) entry which is preliminary data.</text>
</comment>
<dbReference type="EMBL" id="JACYTR010000008">
    <property type="protein sequence ID" value="MBD8525387.1"/>
    <property type="molecule type" value="Genomic_DNA"/>
</dbReference>
<evidence type="ECO:0000313" key="1">
    <source>
        <dbReference type="EMBL" id="MBD8525387.1"/>
    </source>
</evidence>
<protein>
    <recommendedName>
        <fullName evidence="3">MBL fold metallo-hydrolase</fullName>
    </recommendedName>
</protein>
<dbReference type="Proteomes" id="UP000613768">
    <property type="component" value="Unassembled WGS sequence"/>
</dbReference>
<proteinExistence type="predicted"/>
<gene>
    <name evidence="1" type="ORF">IFO71_06495</name>
</gene>
<accession>A0AAW3ZJN9</accession>
<evidence type="ECO:0000313" key="2">
    <source>
        <dbReference type="Proteomes" id="UP000613768"/>
    </source>
</evidence>
<dbReference type="AlphaFoldDB" id="A0AAW3ZJN9"/>
<organism evidence="1 2">
    <name type="scientific">Pseudomarimonas arenosa</name>
    <dbReference type="NCBI Taxonomy" id="2774145"/>
    <lineage>
        <taxon>Bacteria</taxon>
        <taxon>Pseudomonadati</taxon>
        <taxon>Pseudomonadota</taxon>
        <taxon>Gammaproteobacteria</taxon>
        <taxon>Lysobacterales</taxon>
        <taxon>Lysobacteraceae</taxon>
        <taxon>Pseudomarimonas</taxon>
    </lineage>
</organism>
<keyword evidence="2" id="KW-1185">Reference proteome</keyword>
<evidence type="ECO:0008006" key="3">
    <source>
        <dbReference type="Google" id="ProtNLM"/>
    </source>
</evidence>
<name>A0AAW3ZJN9_9GAMM</name>